<feature type="transmembrane region" description="Helical" evidence="1">
    <location>
        <begin position="46"/>
        <end position="70"/>
    </location>
</feature>
<keyword evidence="1" id="KW-0472">Membrane</keyword>
<dbReference type="InterPro" id="IPR009526">
    <property type="entry name" value="DUF1146"/>
</dbReference>
<evidence type="ECO:0000256" key="1">
    <source>
        <dbReference type="SAM" id="Phobius"/>
    </source>
</evidence>
<keyword evidence="3" id="KW-1185">Reference proteome</keyword>
<dbReference type="AlphaFoldDB" id="A0A239YNU8"/>
<evidence type="ECO:0000313" key="2">
    <source>
        <dbReference type="EMBL" id="SNV60457.1"/>
    </source>
</evidence>
<protein>
    <submittedName>
        <fullName evidence="2">Membrane protein</fullName>
    </submittedName>
</protein>
<dbReference type="KEGG" id="sste:SAMEA4384403_0654"/>
<dbReference type="NCBIfam" id="TIGR02327">
    <property type="entry name" value="int_mem_ywzB"/>
    <property type="match status" value="1"/>
</dbReference>
<keyword evidence="1" id="KW-1133">Transmembrane helix</keyword>
<proteinExistence type="predicted"/>
<name>A0A239YNU8_9STAP</name>
<gene>
    <name evidence="2" type="ORF">SAMEA4384403_00654</name>
</gene>
<reference evidence="2 3" key="1">
    <citation type="submission" date="2017-06" db="EMBL/GenBank/DDBJ databases">
        <authorList>
            <consortium name="Pathogen Informatics"/>
        </authorList>
    </citation>
    <scope>NUCLEOTIDE SEQUENCE [LARGE SCALE GENOMIC DNA]</scope>
    <source>
        <strain evidence="2 3">NCTC13839</strain>
    </source>
</reference>
<dbReference type="Pfam" id="PF06612">
    <property type="entry name" value="DUF1146"/>
    <property type="match status" value="1"/>
</dbReference>
<evidence type="ECO:0000313" key="3">
    <source>
        <dbReference type="Proteomes" id="UP000242084"/>
    </source>
</evidence>
<dbReference type="EMBL" id="LT906462">
    <property type="protein sequence ID" value="SNV60457.1"/>
    <property type="molecule type" value="Genomic_DNA"/>
</dbReference>
<sequence>MEYYGQVAIVGLVLHIICICLAFWALQSLRLDGVFKKHHVAQAQTLILILAVLLGTALSRFILDILQFSLQLKLLF</sequence>
<dbReference type="Proteomes" id="UP000242084">
    <property type="component" value="Chromosome 1"/>
</dbReference>
<keyword evidence="1" id="KW-0812">Transmembrane</keyword>
<organism evidence="2 3">
    <name type="scientific">Mammaliicoccus stepanovicii</name>
    <dbReference type="NCBI Taxonomy" id="643214"/>
    <lineage>
        <taxon>Bacteria</taxon>
        <taxon>Bacillati</taxon>
        <taxon>Bacillota</taxon>
        <taxon>Bacilli</taxon>
        <taxon>Bacillales</taxon>
        <taxon>Staphylococcaceae</taxon>
        <taxon>Mammaliicoccus</taxon>
    </lineage>
</organism>
<dbReference type="RefSeq" id="WP_095086673.1">
    <property type="nucleotide sequence ID" value="NZ_BMDM01000003.1"/>
</dbReference>
<feature type="transmembrane region" description="Helical" evidence="1">
    <location>
        <begin position="6"/>
        <end position="26"/>
    </location>
</feature>
<dbReference type="OrthoDB" id="1651016at2"/>
<accession>A0A239YNU8</accession>